<gene>
    <name evidence="1" type="ORF">Tci_624334</name>
</gene>
<protein>
    <submittedName>
        <fullName evidence="1">Uridine kinase-like protein 5</fullName>
    </submittedName>
</protein>
<name>A0A699JT98_TANCI</name>
<dbReference type="EMBL" id="BKCJ010439021">
    <property type="protein sequence ID" value="GFA52362.1"/>
    <property type="molecule type" value="Genomic_DNA"/>
</dbReference>
<accession>A0A699JT98</accession>
<evidence type="ECO:0000313" key="1">
    <source>
        <dbReference type="EMBL" id="GFA52362.1"/>
    </source>
</evidence>
<comment type="caution">
    <text evidence="1">The sequence shown here is derived from an EMBL/GenBank/DDBJ whole genome shotgun (WGS) entry which is preliminary data.</text>
</comment>
<dbReference type="AlphaFoldDB" id="A0A699JT98"/>
<dbReference type="InterPro" id="IPR027417">
    <property type="entry name" value="P-loop_NTPase"/>
</dbReference>
<sequence length="214" mass="24429">MMMTWEQMRAFNVGWEAVFTSDHIFFNVASSSTSTTPIVKKINKIERRIIDEKLTLVDDYGKPLPKVFSTANVNSDSEVKDVVDDHAVFLASRGLKRGADSGYDTNSLLEQWRTTKRDDDYDPYHDDLYESHDMSGNLHAICNDFDITYNKNVKPSFEGFILPSKKHADTIIPRGADNDVAIDLIVQHIFTKLGQHDLCKSYQKIIFDFRILSG</sequence>
<reference evidence="1" key="1">
    <citation type="journal article" date="2019" name="Sci. Rep.">
        <title>Draft genome of Tanacetum cinerariifolium, the natural source of mosquito coil.</title>
        <authorList>
            <person name="Yamashiro T."/>
            <person name="Shiraishi A."/>
            <person name="Satake H."/>
            <person name="Nakayama K."/>
        </authorList>
    </citation>
    <scope>NUCLEOTIDE SEQUENCE</scope>
</reference>
<keyword evidence="1" id="KW-0808">Transferase</keyword>
<dbReference type="Gene3D" id="3.40.50.300">
    <property type="entry name" value="P-loop containing nucleotide triphosphate hydrolases"/>
    <property type="match status" value="1"/>
</dbReference>
<proteinExistence type="predicted"/>
<organism evidence="1">
    <name type="scientific">Tanacetum cinerariifolium</name>
    <name type="common">Dalmatian daisy</name>
    <name type="synonym">Chrysanthemum cinerariifolium</name>
    <dbReference type="NCBI Taxonomy" id="118510"/>
    <lineage>
        <taxon>Eukaryota</taxon>
        <taxon>Viridiplantae</taxon>
        <taxon>Streptophyta</taxon>
        <taxon>Embryophyta</taxon>
        <taxon>Tracheophyta</taxon>
        <taxon>Spermatophyta</taxon>
        <taxon>Magnoliopsida</taxon>
        <taxon>eudicotyledons</taxon>
        <taxon>Gunneridae</taxon>
        <taxon>Pentapetalae</taxon>
        <taxon>asterids</taxon>
        <taxon>campanulids</taxon>
        <taxon>Asterales</taxon>
        <taxon>Asteraceae</taxon>
        <taxon>Asteroideae</taxon>
        <taxon>Anthemideae</taxon>
        <taxon>Anthemidinae</taxon>
        <taxon>Tanacetum</taxon>
    </lineage>
</organism>
<keyword evidence="1" id="KW-0418">Kinase</keyword>
<dbReference type="GO" id="GO:0016301">
    <property type="term" value="F:kinase activity"/>
    <property type="evidence" value="ECO:0007669"/>
    <property type="project" value="UniProtKB-KW"/>
</dbReference>